<name>A0A1M4WLL7_9GAMM</name>
<protein>
    <recommendedName>
        <fullName evidence="4">N-acetyltransferase domain-containing protein</fullName>
    </recommendedName>
</protein>
<evidence type="ECO:0000256" key="1">
    <source>
        <dbReference type="SAM" id="MobiDB-lite"/>
    </source>
</evidence>
<organism evidence="2 3">
    <name type="scientific">Thermomonas hydrothermalis</name>
    <dbReference type="NCBI Taxonomy" id="213588"/>
    <lineage>
        <taxon>Bacteria</taxon>
        <taxon>Pseudomonadati</taxon>
        <taxon>Pseudomonadota</taxon>
        <taxon>Gammaproteobacteria</taxon>
        <taxon>Lysobacterales</taxon>
        <taxon>Lysobacteraceae</taxon>
        <taxon>Thermomonas</taxon>
    </lineage>
</organism>
<sequence>MKVEIIPVWKQVTPALTEEVVAFWREHKAIADEAVARARAQQLVCIARDEAGAVCGVGTAVLKVLPRLRQPTYYYRQFFAPQLRGRGYIRDFFLRCKQVLHDYNAGLKTPESLGILLEIENPKIAAAYKRAVEHGFDAVFIGYSPRGLPLRVSYFDDAVLQPPVRLRAPAAAASGRDVAPHKRNTPLPAAGVAAGSITTENAS</sequence>
<dbReference type="STRING" id="213588.SAMN02745204_01205"/>
<feature type="region of interest" description="Disordered" evidence="1">
    <location>
        <begin position="171"/>
        <end position="203"/>
    </location>
</feature>
<evidence type="ECO:0000313" key="3">
    <source>
        <dbReference type="Proteomes" id="UP000242857"/>
    </source>
</evidence>
<dbReference type="OrthoDB" id="5733524at2"/>
<reference evidence="3" key="1">
    <citation type="submission" date="2016-11" db="EMBL/GenBank/DDBJ databases">
        <authorList>
            <person name="Varghese N."/>
            <person name="Submissions S."/>
        </authorList>
    </citation>
    <scope>NUCLEOTIDE SEQUENCE [LARGE SCALE GENOMIC DNA]</scope>
    <source>
        <strain evidence="3">DSM 14834</strain>
    </source>
</reference>
<keyword evidence="3" id="KW-1185">Reference proteome</keyword>
<dbReference type="AlphaFoldDB" id="A0A1M4WLL7"/>
<evidence type="ECO:0008006" key="4">
    <source>
        <dbReference type="Google" id="ProtNLM"/>
    </source>
</evidence>
<proteinExistence type="predicted"/>
<dbReference type="Proteomes" id="UP000242857">
    <property type="component" value="Unassembled WGS sequence"/>
</dbReference>
<gene>
    <name evidence="2" type="ORF">SAMN02745204_01205</name>
</gene>
<evidence type="ECO:0000313" key="2">
    <source>
        <dbReference type="EMBL" id="SHE82116.1"/>
    </source>
</evidence>
<dbReference type="RefSeq" id="WP_072755713.1">
    <property type="nucleotide sequence ID" value="NZ_FQUK01000016.1"/>
</dbReference>
<accession>A0A1M4WLL7</accession>
<dbReference type="EMBL" id="FQUK01000016">
    <property type="protein sequence ID" value="SHE82116.1"/>
    <property type="molecule type" value="Genomic_DNA"/>
</dbReference>